<dbReference type="InterPro" id="IPR000641">
    <property type="entry name" value="CbxX/CfxQ"/>
</dbReference>
<gene>
    <name evidence="5" type="ORF">HNQ80_002804</name>
</gene>
<dbReference type="SUPFAM" id="SSF52540">
    <property type="entry name" value="P-loop containing nucleoside triphosphate hydrolases"/>
    <property type="match status" value="1"/>
</dbReference>
<evidence type="ECO:0000313" key="5">
    <source>
        <dbReference type="EMBL" id="MBB6216700.1"/>
    </source>
</evidence>
<name>A0A841KXH6_9FIRM</name>
<dbReference type="SMART" id="SM00382">
    <property type="entry name" value="AAA"/>
    <property type="match status" value="1"/>
</dbReference>
<dbReference type="InterPro" id="IPR041627">
    <property type="entry name" value="AAA_lid_6"/>
</dbReference>
<dbReference type="PANTHER" id="PTHR43392">
    <property type="entry name" value="AAA-TYPE ATPASE FAMILY PROTEIN / ANKYRIN REPEAT FAMILY PROTEIN"/>
    <property type="match status" value="1"/>
</dbReference>
<keyword evidence="2" id="KW-0547">Nucleotide-binding</keyword>
<dbReference type="PRINTS" id="PR00819">
    <property type="entry name" value="CBXCFQXSUPER"/>
</dbReference>
<evidence type="ECO:0000256" key="3">
    <source>
        <dbReference type="ARBA" id="ARBA00022840"/>
    </source>
</evidence>
<dbReference type="Pfam" id="PF00004">
    <property type="entry name" value="AAA"/>
    <property type="match status" value="1"/>
</dbReference>
<dbReference type="PRINTS" id="PR00820">
    <property type="entry name" value="CBXXCFQX"/>
</dbReference>
<keyword evidence="6" id="KW-1185">Reference proteome</keyword>
<comment type="caution">
    <text evidence="5">The sequence shown here is derived from an EMBL/GenBank/DDBJ whole genome shotgun (WGS) entry which is preliminary data.</text>
</comment>
<feature type="domain" description="AAA+ ATPase" evidence="4">
    <location>
        <begin position="91"/>
        <end position="229"/>
    </location>
</feature>
<dbReference type="CDD" id="cd00009">
    <property type="entry name" value="AAA"/>
    <property type="match status" value="1"/>
</dbReference>
<dbReference type="PANTHER" id="PTHR43392:SF2">
    <property type="entry name" value="AAA-TYPE ATPASE FAMILY PROTEIN _ ANKYRIN REPEAT FAMILY PROTEIN"/>
    <property type="match status" value="1"/>
</dbReference>
<evidence type="ECO:0000259" key="4">
    <source>
        <dbReference type="SMART" id="SM00382"/>
    </source>
</evidence>
<dbReference type="Gene3D" id="1.10.8.60">
    <property type="match status" value="1"/>
</dbReference>
<reference evidence="5 6" key="1">
    <citation type="submission" date="2020-08" db="EMBL/GenBank/DDBJ databases">
        <title>Genomic Encyclopedia of Type Strains, Phase IV (KMG-IV): sequencing the most valuable type-strain genomes for metagenomic binning, comparative biology and taxonomic classification.</title>
        <authorList>
            <person name="Goeker M."/>
        </authorList>
    </citation>
    <scope>NUCLEOTIDE SEQUENCE [LARGE SCALE GENOMIC DNA]</scope>
    <source>
        <strain evidence="5 6">DSM 103526</strain>
    </source>
</reference>
<evidence type="ECO:0000256" key="1">
    <source>
        <dbReference type="ARBA" id="ARBA00010378"/>
    </source>
</evidence>
<dbReference type="FunFam" id="3.40.50.300:FF:000216">
    <property type="entry name" value="Type VII secretion ATPase EccA"/>
    <property type="match status" value="1"/>
</dbReference>
<dbReference type="InterPro" id="IPR027417">
    <property type="entry name" value="P-loop_NTPase"/>
</dbReference>
<dbReference type="Gene3D" id="3.40.50.300">
    <property type="entry name" value="P-loop containing nucleotide triphosphate hydrolases"/>
    <property type="match status" value="1"/>
</dbReference>
<keyword evidence="3" id="KW-0067">ATP-binding</keyword>
<dbReference type="GO" id="GO:0005524">
    <property type="term" value="F:ATP binding"/>
    <property type="evidence" value="ECO:0007669"/>
    <property type="project" value="UniProtKB-KW"/>
</dbReference>
<sequence>MKLMNPYNEFNRILSRFESGKISTEDAIQKITVNSKANANEKNKEESLEALIKELDQMVGLEKIKIFVKEIYAYIEIQKKRKDEQLLTDSLVMHMIFKGNPGTGKTTVARLLGKIFLEMGVLEKGHLIEVERADLVGEYIGHTAVKVRDHIRKAMGGILFIDEAYSLARGGEKDFGKEAIDALVKGMEDYKENLVLILAGYHDEMEIFLKSNPGLKSRFPIHIDFPDYELDDLLRIGDLMVEKREYRLSMSAKAKLAKIVTKKRMEDRVLSGNARLVRNIIERAIRKQAVRLQKVSALSKDDLITIRSEDITDEDL</sequence>
<organism evidence="5 6">
    <name type="scientific">Anaerosolibacter carboniphilus</name>
    <dbReference type="NCBI Taxonomy" id="1417629"/>
    <lineage>
        <taxon>Bacteria</taxon>
        <taxon>Bacillati</taxon>
        <taxon>Bacillota</taxon>
        <taxon>Clostridia</taxon>
        <taxon>Peptostreptococcales</taxon>
        <taxon>Thermotaleaceae</taxon>
        <taxon>Anaerosolibacter</taxon>
    </lineage>
</organism>
<evidence type="ECO:0000313" key="6">
    <source>
        <dbReference type="Proteomes" id="UP000579281"/>
    </source>
</evidence>
<dbReference type="Pfam" id="PF17866">
    <property type="entry name" value="AAA_lid_6"/>
    <property type="match status" value="1"/>
</dbReference>
<proteinExistence type="inferred from homology"/>
<dbReference type="InterPro" id="IPR003593">
    <property type="entry name" value="AAA+_ATPase"/>
</dbReference>
<dbReference type="InterPro" id="IPR050773">
    <property type="entry name" value="CbxX/CfxQ_RuBisCO_ESX"/>
</dbReference>
<dbReference type="Proteomes" id="UP000579281">
    <property type="component" value="Unassembled WGS sequence"/>
</dbReference>
<dbReference type="GO" id="GO:0016887">
    <property type="term" value="F:ATP hydrolysis activity"/>
    <property type="evidence" value="ECO:0007669"/>
    <property type="project" value="InterPro"/>
</dbReference>
<dbReference type="InterPro" id="IPR000470">
    <property type="entry name" value="CbxX/CfqX_mono"/>
</dbReference>
<dbReference type="RefSeq" id="WP_184311217.1">
    <property type="nucleotide sequence ID" value="NZ_JACHEN010000016.1"/>
</dbReference>
<evidence type="ECO:0000256" key="2">
    <source>
        <dbReference type="ARBA" id="ARBA00022741"/>
    </source>
</evidence>
<comment type="similarity">
    <text evidence="1">Belongs to the CbxX/CfxQ family.</text>
</comment>
<dbReference type="InterPro" id="IPR003959">
    <property type="entry name" value="ATPase_AAA_core"/>
</dbReference>
<dbReference type="EMBL" id="JACHEN010000016">
    <property type="protein sequence ID" value="MBB6216700.1"/>
    <property type="molecule type" value="Genomic_DNA"/>
</dbReference>
<protein>
    <submittedName>
        <fullName evidence="5">Stage V sporulation protein K</fullName>
    </submittedName>
</protein>
<accession>A0A841KXH6</accession>
<dbReference type="AlphaFoldDB" id="A0A841KXH6"/>